<dbReference type="InterPro" id="IPR050490">
    <property type="entry name" value="Bact_solute-bd_prot1"/>
</dbReference>
<dbReference type="InterPro" id="IPR006059">
    <property type="entry name" value="SBP"/>
</dbReference>
<dbReference type="PROSITE" id="PS51257">
    <property type="entry name" value="PROKAR_LIPOPROTEIN"/>
    <property type="match status" value="1"/>
</dbReference>
<name>A0A412G3D1_9FIRM</name>
<dbReference type="Proteomes" id="UP000284178">
    <property type="component" value="Unassembled WGS sequence"/>
</dbReference>
<sequence>MRRKNKGHSLGVWALVLFIITGCAGPANPVVILPSNEESRVSLTYFGNKYEPENVQVIEEIISQFMLENPDIRVAYESLKGSAYYEALLKRMANGKGDDVFMINHDTELILASQGQLADLSGLATIENYTDEMLSQMREQEHIYWVPTTVSVFGLYCNLDLLQKHHQNVPETLAQWEAVCDYFVSQGITPVIANNDISLKTVAIGIGLAALYQTRQQADYFEQVNLGFTTLSEKLRPGFAYVEAMIANGYLDPEATLTTQKTSDDLELFANGQTPFLLTGAWAAGRLAQKNPDFAFSVVPYPLLEDGGFAVINADTRLSVNADSPHREEALRFVEFFTRPENIQKFADQQASFSPLKNGGHSRLTQIQPLIPAYADGRVVIGSDSLLDKPIWELTAEAIVRLLQGESLDQVMEQLDADAEQEEQS</sequence>
<dbReference type="EMBL" id="QRUP01000006">
    <property type="protein sequence ID" value="RGR75046.1"/>
    <property type="molecule type" value="Genomic_DNA"/>
</dbReference>
<keyword evidence="2" id="KW-1185">Reference proteome</keyword>
<proteinExistence type="predicted"/>
<evidence type="ECO:0000313" key="1">
    <source>
        <dbReference type="EMBL" id="RGR75046.1"/>
    </source>
</evidence>
<protein>
    <submittedName>
        <fullName evidence="1">Extracellular solute-binding protein</fullName>
    </submittedName>
</protein>
<dbReference type="PANTHER" id="PTHR43649">
    <property type="entry name" value="ARABINOSE-BINDING PROTEIN-RELATED"/>
    <property type="match status" value="1"/>
</dbReference>
<reference evidence="1 2" key="1">
    <citation type="submission" date="2018-08" db="EMBL/GenBank/DDBJ databases">
        <title>A genome reference for cultivated species of the human gut microbiota.</title>
        <authorList>
            <person name="Zou Y."/>
            <person name="Xue W."/>
            <person name="Luo G."/>
        </authorList>
    </citation>
    <scope>NUCLEOTIDE SEQUENCE [LARGE SCALE GENOMIC DNA]</scope>
    <source>
        <strain evidence="1 2">AF24-29</strain>
    </source>
</reference>
<comment type="caution">
    <text evidence="1">The sequence shown here is derived from an EMBL/GenBank/DDBJ whole genome shotgun (WGS) entry which is preliminary data.</text>
</comment>
<dbReference type="Pfam" id="PF01547">
    <property type="entry name" value="SBP_bac_1"/>
    <property type="match status" value="1"/>
</dbReference>
<evidence type="ECO:0000313" key="2">
    <source>
        <dbReference type="Proteomes" id="UP000284178"/>
    </source>
</evidence>
<dbReference type="RefSeq" id="WP_117894542.1">
    <property type="nucleotide sequence ID" value="NZ_CABJCV010000006.1"/>
</dbReference>
<dbReference type="SUPFAM" id="SSF53850">
    <property type="entry name" value="Periplasmic binding protein-like II"/>
    <property type="match status" value="1"/>
</dbReference>
<organism evidence="1 2">
    <name type="scientific">Holdemania filiformis</name>
    <dbReference type="NCBI Taxonomy" id="61171"/>
    <lineage>
        <taxon>Bacteria</taxon>
        <taxon>Bacillati</taxon>
        <taxon>Bacillota</taxon>
        <taxon>Erysipelotrichia</taxon>
        <taxon>Erysipelotrichales</taxon>
        <taxon>Erysipelotrichaceae</taxon>
        <taxon>Holdemania</taxon>
    </lineage>
</organism>
<accession>A0A412G3D1</accession>
<dbReference type="Gene3D" id="3.40.190.10">
    <property type="entry name" value="Periplasmic binding protein-like II"/>
    <property type="match status" value="2"/>
</dbReference>
<dbReference type="AlphaFoldDB" id="A0A412G3D1"/>
<gene>
    <name evidence="1" type="ORF">DWY25_06390</name>
</gene>
<dbReference type="GeneID" id="83015033"/>